<dbReference type="Proteomes" id="UP001207654">
    <property type="component" value="Unassembled WGS sequence"/>
</dbReference>
<evidence type="ECO:0000256" key="1">
    <source>
        <dbReference type="ARBA" id="ARBA00022679"/>
    </source>
</evidence>
<keyword evidence="4 5" id="KW-0067">ATP-binding</keyword>
<dbReference type="GO" id="GO:0016301">
    <property type="term" value="F:kinase activity"/>
    <property type="evidence" value="ECO:0007669"/>
    <property type="project" value="UniProtKB-KW"/>
</dbReference>
<reference evidence="9 10" key="1">
    <citation type="submission" date="2022-11" db="EMBL/GenBank/DDBJ databases">
        <title>Minimal conservation of predation-associated metabolite biosynthetic gene clusters underscores biosynthetic potential of Myxococcota including descriptions for ten novel species: Archangium lansinium sp. nov., Myxococcus landrumus sp. nov., Nannocystis bai.</title>
        <authorList>
            <person name="Ahearne A."/>
            <person name="Stevens C."/>
            <person name="Phillips K."/>
        </authorList>
    </citation>
    <scope>NUCLEOTIDE SEQUENCE [LARGE SCALE GENOMIC DNA]</scope>
    <source>
        <strain evidence="9 10">MIWBW</strain>
    </source>
</reference>
<evidence type="ECO:0000256" key="7">
    <source>
        <dbReference type="SAM" id="Phobius"/>
    </source>
</evidence>
<dbReference type="SMART" id="SM00220">
    <property type="entry name" value="S_TKc"/>
    <property type="match status" value="1"/>
</dbReference>
<keyword evidence="7" id="KW-0472">Membrane</keyword>
<dbReference type="InterPro" id="IPR000719">
    <property type="entry name" value="Prot_kinase_dom"/>
</dbReference>
<dbReference type="Pfam" id="PF00069">
    <property type="entry name" value="Pkinase"/>
    <property type="match status" value="1"/>
</dbReference>
<evidence type="ECO:0000313" key="10">
    <source>
        <dbReference type="Proteomes" id="UP001207654"/>
    </source>
</evidence>
<feature type="domain" description="Protein kinase" evidence="8">
    <location>
        <begin position="69"/>
        <end position="365"/>
    </location>
</feature>
<dbReference type="PROSITE" id="PS50011">
    <property type="entry name" value="PROTEIN_KINASE_DOM"/>
    <property type="match status" value="1"/>
</dbReference>
<keyword evidence="10" id="KW-1185">Reference proteome</keyword>
<dbReference type="InterPro" id="IPR008271">
    <property type="entry name" value="Ser/Thr_kinase_AS"/>
</dbReference>
<dbReference type="InterPro" id="IPR011009">
    <property type="entry name" value="Kinase-like_dom_sf"/>
</dbReference>
<protein>
    <submittedName>
        <fullName evidence="9">Serine/threonine-protein kinase</fullName>
    </submittedName>
</protein>
<sequence length="420" mass="46869">MTDTLRYVPNATVDATLLSPAAQPGNTAASIALPQTPPAAASTRRSTVLPRVEWTGDKPNVVPFERERFEEIRPLGHGGMGEVVLLKDNDIERMVALKRLTETNDVDRLLRFVEEIRTVGQLDHPNIVPVHDVGIDQNGRYYFVMKHLQGETLEAIIEKLRQGDRGAHARFTFPMRVQIFMGVLNALAYAHRKGFIHRDLKPANIMVGPYGEVTVMDWGLARRVRKPEGSAPGTQSTGGAPQSLRDAASLQTQLGSVVGTPFYMSPEQARGQHDAVDERSDTYSLIVLFYELLFLRHYLEGRESLADVLEGVQKTAPEIFTKDWSPHQSPVPSELRWFLHKGFAKEPEKRYQSVDDMMLDLQAALEGRIHVQCQRTLMKRGLHEMIHSVDKHPVLLTAACTTGAAVVLASLGHLLMVFFG</sequence>
<keyword evidence="1" id="KW-0808">Transferase</keyword>
<dbReference type="PANTHER" id="PTHR43289:SF6">
    <property type="entry name" value="SERINE_THREONINE-PROTEIN KINASE NEKL-3"/>
    <property type="match status" value="1"/>
</dbReference>
<dbReference type="EMBL" id="JAPNKA010000001">
    <property type="protein sequence ID" value="MCY1076875.1"/>
    <property type="molecule type" value="Genomic_DNA"/>
</dbReference>
<evidence type="ECO:0000259" key="8">
    <source>
        <dbReference type="PROSITE" id="PS50011"/>
    </source>
</evidence>
<feature type="region of interest" description="Disordered" evidence="6">
    <location>
        <begin position="226"/>
        <end position="245"/>
    </location>
</feature>
<proteinExistence type="predicted"/>
<dbReference type="Gene3D" id="1.10.510.10">
    <property type="entry name" value="Transferase(Phosphotransferase) domain 1"/>
    <property type="match status" value="1"/>
</dbReference>
<evidence type="ECO:0000313" key="9">
    <source>
        <dbReference type="EMBL" id="MCY1076875.1"/>
    </source>
</evidence>
<keyword evidence="2 5" id="KW-0547">Nucleotide-binding</keyword>
<keyword evidence="3 9" id="KW-0418">Kinase</keyword>
<comment type="caution">
    <text evidence="9">The sequence shown here is derived from an EMBL/GenBank/DDBJ whole genome shotgun (WGS) entry which is preliminary data.</text>
</comment>
<dbReference type="RefSeq" id="WP_267535736.1">
    <property type="nucleotide sequence ID" value="NZ_JAPNKA010000001.1"/>
</dbReference>
<evidence type="ECO:0000256" key="3">
    <source>
        <dbReference type="ARBA" id="ARBA00022777"/>
    </source>
</evidence>
<dbReference type="Gene3D" id="3.30.200.20">
    <property type="entry name" value="Phosphorylase Kinase, domain 1"/>
    <property type="match status" value="1"/>
</dbReference>
<evidence type="ECO:0000256" key="6">
    <source>
        <dbReference type="SAM" id="MobiDB-lite"/>
    </source>
</evidence>
<keyword evidence="7" id="KW-0812">Transmembrane</keyword>
<name>A0ABT4A5G8_9BACT</name>
<feature type="transmembrane region" description="Helical" evidence="7">
    <location>
        <begin position="394"/>
        <end position="419"/>
    </location>
</feature>
<keyword evidence="7" id="KW-1133">Transmembrane helix</keyword>
<dbReference type="PROSITE" id="PS00108">
    <property type="entry name" value="PROTEIN_KINASE_ST"/>
    <property type="match status" value="1"/>
</dbReference>
<evidence type="ECO:0000256" key="5">
    <source>
        <dbReference type="PROSITE-ProRule" id="PRU10141"/>
    </source>
</evidence>
<accession>A0ABT4A5G8</accession>
<dbReference type="SUPFAM" id="SSF56112">
    <property type="entry name" value="Protein kinase-like (PK-like)"/>
    <property type="match status" value="1"/>
</dbReference>
<evidence type="ECO:0000256" key="4">
    <source>
        <dbReference type="ARBA" id="ARBA00022840"/>
    </source>
</evidence>
<dbReference type="CDD" id="cd14014">
    <property type="entry name" value="STKc_PknB_like"/>
    <property type="match status" value="1"/>
</dbReference>
<dbReference type="PANTHER" id="PTHR43289">
    <property type="entry name" value="MITOGEN-ACTIVATED PROTEIN KINASE KINASE KINASE 20-RELATED"/>
    <property type="match status" value="1"/>
</dbReference>
<dbReference type="PROSITE" id="PS00107">
    <property type="entry name" value="PROTEIN_KINASE_ATP"/>
    <property type="match status" value="1"/>
</dbReference>
<gene>
    <name evidence="9" type="ORF">OV287_20560</name>
</gene>
<organism evidence="9 10">
    <name type="scientific">Archangium lansingense</name>
    <dbReference type="NCBI Taxonomy" id="2995310"/>
    <lineage>
        <taxon>Bacteria</taxon>
        <taxon>Pseudomonadati</taxon>
        <taxon>Myxococcota</taxon>
        <taxon>Myxococcia</taxon>
        <taxon>Myxococcales</taxon>
        <taxon>Cystobacterineae</taxon>
        <taxon>Archangiaceae</taxon>
        <taxon>Archangium</taxon>
    </lineage>
</organism>
<evidence type="ECO:0000256" key="2">
    <source>
        <dbReference type="ARBA" id="ARBA00022741"/>
    </source>
</evidence>
<feature type="binding site" evidence="5">
    <location>
        <position position="98"/>
    </location>
    <ligand>
        <name>ATP</name>
        <dbReference type="ChEBI" id="CHEBI:30616"/>
    </ligand>
</feature>
<dbReference type="InterPro" id="IPR017441">
    <property type="entry name" value="Protein_kinase_ATP_BS"/>
</dbReference>